<organism evidence="7 8">
    <name type="scientific">Advenella kashmirensis</name>
    <dbReference type="NCBI Taxonomy" id="310575"/>
    <lineage>
        <taxon>Bacteria</taxon>
        <taxon>Pseudomonadati</taxon>
        <taxon>Pseudomonadota</taxon>
        <taxon>Betaproteobacteria</taxon>
        <taxon>Burkholderiales</taxon>
        <taxon>Alcaligenaceae</taxon>
    </lineage>
</organism>
<protein>
    <submittedName>
        <fullName evidence="7">FAD-binding oxidoreductase</fullName>
    </submittedName>
</protein>
<comment type="similarity">
    <text evidence="2">Belongs to the FAD-binding oxidoreductase/transferase type 4 family.</text>
</comment>
<dbReference type="PROSITE" id="PS51387">
    <property type="entry name" value="FAD_PCMH"/>
    <property type="match status" value="1"/>
</dbReference>
<dbReference type="Pfam" id="PF02913">
    <property type="entry name" value="FAD-oxidase_C"/>
    <property type="match status" value="1"/>
</dbReference>
<dbReference type="Proteomes" id="UP000264036">
    <property type="component" value="Unassembled WGS sequence"/>
</dbReference>
<dbReference type="AlphaFoldDB" id="A0A356LFS8"/>
<dbReference type="EMBL" id="DOEK01000027">
    <property type="protein sequence ID" value="HBP29837.1"/>
    <property type="molecule type" value="Genomic_DNA"/>
</dbReference>
<feature type="domain" description="FAD-binding PCMH-type" evidence="6">
    <location>
        <begin position="32"/>
        <end position="212"/>
    </location>
</feature>
<keyword evidence="3" id="KW-0285">Flavoprotein</keyword>
<dbReference type="InterPro" id="IPR006094">
    <property type="entry name" value="Oxid_FAD_bind_N"/>
</dbReference>
<evidence type="ECO:0000313" key="8">
    <source>
        <dbReference type="Proteomes" id="UP000264036"/>
    </source>
</evidence>
<dbReference type="InterPro" id="IPR036318">
    <property type="entry name" value="FAD-bd_PCMH-like_sf"/>
</dbReference>
<dbReference type="InterPro" id="IPR051264">
    <property type="entry name" value="FAD-oxidored/transferase_4"/>
</dbReference>
<dbReference type="InterPro" id="IPR016164">
    <property type="entry name" value="FAD-linked_Oxase-like_C"/>
</dbReference>
<dbReference type="GO" id="GO:0071949">
    <property type="term" value="F:FAD binding"/>
    <property type="evidence" value="ECO:0007669"/>
    <property type="project" value="InterPro"/>
</dbReference>
<dbReference type="Gene3D" id="1.10.45.10">
    <property type="entry name" value="Vanillyl-alcohol Oxidase, Chain A, domain 4"/>
    <property type="match status" value="1"/>
</dbReference>
<evidence type="ECO:0000256" key="2">
    <source>
        <dbReference type="ARBA" id="ARBA00008000"/>
    </source>
</evidence>
<evidence type="ECO:0000313" key="7">
    <source>
        <dbReference type="EMBL" id="HBP29837.1"/>
    </source>
</evidence>
<dbReference type="GO" id="GO:0022904">
    <property type="term" value="P:respiratory electron transport chain"/>
    <property type="evidence" value="ECO:0007669"/>
    <property type="project" value="TreeGrafter"/>
</dbReference>
<dbReference type="InterPro" id="IPR004113">
    <property type="entry name" value="FAD-bd_oxidored_4_C"/>
</dbReference>
<dbReference type="Pfam" id="PF01565">
    <property type="entry name" value="FAD_binding_4"/>
    <property type="match status" value="1"/>
</dbReference>
<evidence type="ECO:0000256" key="3">
    <source>
        <dbReference type="ARBA" id="ARBA00022630"/>
    </source>
</evidence>
<keyword evidence="4" id="KW-0274">FAD</keyword>
<comment type="cofactor">
    <cofactor evidence="1">
        <name>FAD</name>
        <dbReference type="ChEBI" id="CHEBI:57692"/>
    </cofactor>
</comment>
<dbReference type="SUPFAM" id="SSF56176">
    <property type="entry name" value="FAD-binding/transporter-associated domain-like"/>
    <property type="match status" value="1"/>
</dbReference>
<dbReference type="SUPFAM" id="SSF55103">
    <property type="entry name" value="FAD-linked oxidases, C-terminal domain"/>
    <property type="match status" value="1"/>
</dbReference>
<comment type="caution">
    <text evidence="7">The sequence shown here is derived from an EMBL/GenBank/DDBJ whole genome shotgun (WGS) entry which is preliminary data.</text>
</comment>
<evidence type="ECO:0000259" key="6">
    <source>
        <dbReference type="PROSITE" id="PS51387"/>
    </source>
</evidence>
<name>A0A356LFS8_9BURK</name>
<dbReference type="FunFam" id="3.30.465.10:FF:000001">
    <property type="entry name" value="D-2-hydroxyglutarate dehydrogenase, mitochondrial"/>
    <property type="match status" value="1"/>
</dbReference>
<evidence type="ECO:0000256" key="4">
    <source>
        <dbReference type="ARBA" id="ARBA00022827"/>
    </source>
</evidence>
<dbReference type="GO" id="GO:0016491">
    <property type="term" value="F:oxidoreductase activity"/>
    <property type="evidence" value="ECO:0007669"/>
    <property type="project" value="UniProtKB-KW"/>
</dbReference>
<reference evidence="7 8" key="1">
    <citation type="journal article" date="2018" name="Nat. Biotechnol.">
        <title>A standardized bacterial taxonomy based on genome phylogeny substantially revises the tree of life.</title>
        <authorList>
            <person name="Parks D.H."/>
            <person name="Chuvochina M."/>
            <person name="Waite D.W."/>
            <person name="Rinke C."/>
            <person name="Skarshewski A."/>
            <person name="Chaumeil P.A."/>
            <person name="Hugenholtz P."/>
        </authorList>
    </citation>
    <scope>NUCLEOTIDE SEQUENCE [LARGE SCALE GENOMIC DNA]</scope>
    <source>
        <strain evidence="7">UBA10707</strain>
    </source>
</reference>
<dbReference type="PANTHER" id="PTHR43716">
    <property type="entry name" value="D-2-HYDROXYGLUTARATE DEHYDROGENASE, MITOCHONDRIAL"/>
    <property type="match status" value="1"/>
</dbReference>
<sequence length="455" mass="48626">MSDSFISQLPAELNVLTDAASLVRYGSDASGLHAGAPQLVARPATVEQMAALVTLCARHNRKITIAGGGTGLAGGAASDEGDVVISLELLNQIEDIDEAGGTALVQAGVVLETLCAAVEEKGWYFPLDLGARGSCQIGGNVATNAGGNRVLRYGTTRQLVLGLEVVLPDGTIMTMLDRTLKNNTGLDLKQLFIGTEGTLGIITRVVVRLFPRPQTRRSALVGLASFAQIAPLLKAARSALPELSSFEVMWADYVAQAARVTGRAIPFDGAWPLTVLLETEGADTSMFHAGFDAFLESMLENGAVQDAIVPQNLEHAADLWAIRDGIGELFTSLRPFVAFDIGIPLKDMGAFIEQAMTEINQRWPQASNLLFGHLGDGNLHLTTGHLQPADIVPVEEAVYALTGRFNGSISAEHGIGRLKKPFLHYSRDDTQQQVMRRIRDALNPQGVLNAARILD</sequence>
<proteinExistence type="inferred from homology"/>
<dbReference type="Gene3D" id="3.30.70.2190">
    <property type="match status" value="1"/>
</dbReference>
<dbReference type="InterPro" id="IPR016169">
    <property type="entry name" value="FAD-bd_PCMH_sub2"/>
</dbReference>
<dbReference type="InterPro" id="IPR016166">
    <property type="entry name" value="FAD-bd_PCMH"/>
</dbReference>
<evidence type="ECO:0000256" key="1">
    <source>
        <dbReference type="ARBA" id="ARBA00001974"/>
    </source>
</evidence>
<accession>A0A356LFS8</accession>
<dbReference type="Gene3D" id="3.30.465.10">
    <property type="match status" value="1"/>
</dbReference>
<evidence type="ECO:0000256" key="5">
    <source>
        <dbReference type="ARBA" id="ARBA00023002"/>
    </source>
</evidence>
<dbReference type="InterPro" id="IPR016171">
    <property type="entry name" value="Vanillyl_alc_oxidase_C-sub2"/>
</dbReference>
<gene>
    <name evidence="7" type="ORF">DD666_10520</name>
</gene>
<dbReference type="Gene3D" id="3.30.70.2740">
    <property type="match status" value="1"/>
</dbReference>
<dbReference type="PANTHER" id="PTHR43716:SF1">
    <property type="entry name" value="D-2-HYDROXYGLUTARATE DEHYDROGENASE, MITOCHONDRIAL"/>
    <property type="match status" value="1"/>
</dbReference>
<keyword evidence="5" id="KW-0560">Oxidoreductase</keyword>